<reference evidence="3 4" key="1">
    <citation type="submission" date="2021-02" db="EMBL/GenBank/DDBJ databases">
        <title>Streptomyces spirodelae sp. nov., isolated from duckweed.</title>
        <authorList>
            <person name="Saimee Y."/>
            <person name="Duangmal K."/>
        </authorList>
    </citation>
    <scope>NUCLEOTIDE SEQUENCE [LARGE SCALE GENOMIC DNA]</scope>
    <source>
        <strain evidence="3 4">DSM 42105</strain>
    </source>
</reference>
<keyword evidence="1" id="KW-0560">Oxidoreductase</keyword>
<dbReference type="GeneID" id="96260470"/>
<sequence length="153" mass="16496">MSGPAPRPLTAPELHRLLAEQQFGVLASVRKSGHPHLTTVLYRWDGTESVLRISTTRTRLKPRHFRADPHAALHVSKDVWTYAVAEGEAEVSEPTAAPGDAVGRELAAMAGPFATPGDEEAFLAEAVEEERVVIRLHVARLYGTALDVAAAAD</sequence>
<protein>
    <submittedName>
        <fullName evidence="3">TIGR03618 family F420-dependent PPOX class oxidoreductase</fullName>
    </submittedName>
</protein>
<keyword evidence="4" id="KW-1185">Reference proteome</keyword>
<organism evidence="3 4">
    <name type="scientific">Streptomyces smyrnaeus</name>
    <dbReference type="NCBI Taxonomy" id="1387713"/>
    <lineage>
        <taxon>Bacteria</taxon>
        <taxon>Bacillati</taxon>
        <taxon>Actinomycetota</taxon>
        <taxon>Actinomycetes</taxon>
        <taxon>Kitasatosporales</taxon>
        <taxon>Streptomycetaceae</taxon>
        <taxon>Streptomyces</taxon>
    </lineage>
</organism>
<dbReference type="RefSeq" id="WP_209211808.1">
    <property type="nucleotide sequence ID" value="NZ_JAFFZM010000010.1"/>
</dbReference>
<evidence type="ECO:0000313" key="3">
    <source>
        <dbReference type="EMBL" id="MBO8200139.1"/>
    </source>
</evidence>
<gene>
    <name evidence="3" type="ORF">JW613_17810</name>
</gene>
<evidence type="ECO:0000313" key="4">
    <source>
        <dbReference type="Proteomes" id="UP000721954"/>
    </source>
</evidence>
<dbReference type="SUPFAM" id="SSF50475">
    <property type="entry name" value="FMN-binding split barrel"/>
    <property type="match status" value="1"/>
</dbReference>
<dbReference type="Pfam" id="PF01243">
    <property type="entry name" value="PNPOx_N"/>
    <property type="match status" value="1"/>
</dbReference>
<evidence type="ECO:0000259" key="2">
    <source>
        <dbReference type="Pfam" id="PF01243"/>
    </source>
</evidence>
<comment type="caution">
    <text evidence="3">The sequence shown here is derived from an EMBL/GenBank/DDBJ whole genome shotgun (WGS) entry which is preliminary data.</text>
</comment>
<name>A0ABS3XXR9_9ACTN</name>
<dbReference type="PANTHER" id="PTHR35176:SF2">
    <property type="entry name" value="F420H(2)-DEPENDENT REDUCTASE RV1155"/>
    <property type="match status" value="1"/>
</dbReference>
<dbReference type="Gene3D" id="2.30.110.10">
    <property type="entry name" value="Electron Transport, Fmn-binding Protein, Chain A"/>
    <property type="match status" value="1"/>
</dbReference>
<accession>A0ABS3XXR9</accession>
<dbReference type="PANTHER" id="PTHR35176">
    <property type="entry name" value="HEME OXYGENASE HI_0854-RELATED"/>
    <property type="match status" value="1"/>
</dbReference>
<dbReference type="InterPro" id="IPR012349">
    <property type="entry name" value="Split_barrel_FMN-bd"/>
</dbReference>
<dbReference type="InterPro" id="IPR011576">
    <property type="entry name" value="Pyridox_Oxase_N"/>
</dbReference>
<dbReference type="NCBIfam" id="TIGR03618">
    <property type="entry name" value="Rv1155_F420"/>
    <property type="match status" value="1"/>
</dbReference>
<feature type="domain" description="Pyridoxamine 5'-phosphate oxidase N-terminal" evidence="2">
    <location>
        <begin position="12"/>
        <end position="143"/>
    </location>
</feature>
<evidence type="ECO:0000256" key="1">
    <source>
        <dbReference type="ARBA" id="ARBA00023002"/>
    </source>
</evidence>
<proteinExistence type="predicted"/>
<dbReference type="InterPro" id="IPR019920">
    <property type="entry name" value="F420-binding_dom_put"/>
</dbReference>
<dbReference type="InterPro" id="IPR052019">
    <property type="entry name" value="F420H2_bilvrd_red/Heme_oxyg"/>
</dbReference>
<dbReference type="Proteomes" id="UP000721954">
    <property type="component" value="Unassembled WGS sequence"/>
</dbReference>
<dbReference type="EMBL" id="JAFFZM010000010">
    <property type="protein sequence ID" value="MBO8200139.1"/>
    <property type="molecule type" value="Genomic_DNA"/>
</dbReference>